<feature type="non-terminal residue" evidence="1">
    <location>
        <position position="1"/>
    </location>
</feature>
<reference evidence="1" key="1">
    <citation type="journal article" date="2023" name="Plant J.">
        <title>Genome sequences and population genomics provide insights into the demographic history, inbreeding, and mutation load of two 'living fossil' tree species of Dipteronia.</title>
        <authorList>
            <person name="Feng Y."/>
            <person name="Comes H.P."/>
            <person name="Chen J."/>
            <person name="Zhu S."/>
            <person name="Lu R."/>
            <person name="Zhang X."/>
            <person name="Li P."/>
            <person name="Qiu J."/>
            <person name="Olsen K.M."/>
            <person name="Qiu Y."/>
        </authorList>
    </citation>
    <scope>NUCLEOTIDE SEQUENCE</scope>
    <source>
        <strain evidence="1">NBL</strain>
    </source>
</reference>
<dbReference type="AlphaFoldDB" id="A0AAE0AT92"/>
<sequence>PYVTAHFSGWQAAAVRATLTHLQLQSHYSQTQPENSWKHTTKLEHKSEWLLSSGVIT</sequence>
<evidence type="ECO:0000313" key="2">
    <source>
        <dbReference type="Proteomes" id="UP001281410"/>
    </source>
</evidence>
<dbReference type="EMBL" id="JANJYJ010000003">
    <property type="protein sequence ID" value="KAK3223653.1"/>
    <property type="molecule type" value="Genomic_DNA"/>
</dbReference>
<evidence type="ECO:0000313" key="1">
    <source>
        <dbReference type="EMBL" id="KAK3223653.1"/>
    </source>
</evidence>
<accession>A0AAE0AT92</accession>
<protein>
    <submittedName>
        <fullName evidence="1">Uncharacterized protein</fullName>
    </submittedName>
</protein>
<gene>
    <name evidence="1" type="ORF">Dsin_010678</name>
</gene>
<comment type="caution">
    <text evidence="1">The sequence shown here is derived from an EMBL/GenBank/DDBJ whole genome shotgun (WGS) entry which is preliminary data.</text>
</comment>
<keyword evidence="2" id="KW-1185">Reference proteome</keyword>
<organism evidence="1 2">
    <name type="scientific">Dipteronia sinensis</name>
    <dbReference type="NCBI Taxonomy" id="43782"/>
    <lineage>
        <taxon>Eukaryota</taxon>
        <taxon>Viridiplantae</taxon>
        <taxon>Streptophyta</taxon>
        <taxon>Embryophyta</taxon>
        <taxon>Tracheophyta</taxon>
        <taxon>Spermatophyta</taxon>
        <taxon>Magnoliopsida</taxon>
        <taxon>eudicotyledons</taxon>
        <taxon>Gunneridae</taxon>
        <taxon>Pentapetalae</taxon>
        <taxon>rosids</taxon>
        <taxon>malvids</taxon>
        <taxon>Sapindales</taxon>
        <taxon>Sapindaceae</taxon>
        <taxon>Hippocastanoideae</taxon>
        <taxon>Acereae</taxon>
        <taxon>Dipteronia</taxon>
    </lineage>
</organism>
<dbReference type="Proteomes" id="UP001281410">
    <property type="component" value="Unassembled WGS sequence"/>
</dbReference>
<proteinExistence type="predicted"/>
<name>A0AAE0AT92_9ROSI</name>